<sequence length="97" mass="10576">MKFALATVLALATAALAAPTESSPSQCKHLVCTDSSLLVLDLDVQVDVDVLGLIDIDVDLDLQVDLLKHHRKCKAVYCCPSKCEQGKHIPDSCHRYD</sequence>
<feature type="chain" id="PRO_5034920083" description="Hydrophobin" evidence="1">
    <location>
        <begin position="18"/>
        <end position="97"/>
    </location>
</feature>
<dbReference type="GeneID" id="66067765"/>
<feature type="signal peptide" evidence="1">
    <location>
        <begin position="1"/>
        <end position="17"/>
    </location>
</feature>
<dbReference type="KEGG" id="uvi:66067765"/>
<dbReference type="RefSeq" id="XP_043000420.1">
    <property type="nucleotide sequence ID" value="XM_043144485.1"/>
</dbReference>
<accession>A0A8E5MKJ3</accession>
<dbReference type="Proteomes" id="UP000027002">
    <property type="component" value="Chromosome 5"/>
</dbReference>
<dbReference type="AlphaFoldDB" id="A0A8E5MKJ3"/>
<proteinExistence type="predicted"/>
<dbReference type="OrthoDB" id="4961437at2759"/>
<evidence type="ECO:0000256" key="1">
    <source>
        <dbReference type="SAM" id="SignalP"/>
    </source>
</evidence>
<name>A0A8E5MKJ3_USTVR</name>
<protein>
    <recommendedName>
        <fullName evidence="4">Hydrophobin</fullName>
    </recommendedName>
</protein>
<evidence type="ECO:0000313" key="2">
    <source>
        <dbReference type="EMBL" id="QUC22747.1"/>
    </source>
</evidence>
<gene>
    <name evidence="2" type="ORF">UV8b_06988</name>
</gene>
<keyword evidence="3" id="KW-1185">Reference proteome</keyword>
<reference evidence="2" key="1">
    <citation type="submission" date="2020-03" db="EMBL/GenBank/DDBJ databases">
        <title>A mixture of massive structural variations and highly conserved coding sequences in Ustilaginoidea virens genome.</title>
        <authorList>
            <person name="Zhang K."/>
            <person name="Zhao Z."/>
            <person name="Zhang Z."/>
            <person name="Li Y."/>
            <person name="Hsiang T."/>
            <person name="Sun W."/>
        </authorList>
    </citation>
    <scope>NUCLEOTIDE SEQUENCE</scope>
    <source>
        <strain evidence="2">UV-8b</strain>
    </source>
</reference>
<evidence type="ECO:0000313" key="3">
    <source>
        <dbReference type="Proteomes" id="UP000027002"/>
    </source>
</evidence>
<organism evidence="2 3">
    <name type="scientific">Ustilaginoidea virens</name>
    <name type="common">Rice false smut fungus</name>
    <name type="synonym">Villosiclava virens</name>
    <dbReference type="NCBI Taxonomy" id="1159556"/>
    <lineage>
        <taxon>Eukaryota</taxon>
        <taxon>Fungi</taxon>
        <taxon>Dikarya</taxon>
        <taxon>Ascomycota</taxon>
        <taxon>Pezizomycotina</taxon>
        <taxon>Sordariomycetes</taxon>
        <taxon>Hypocreomycetidae</taxon>
        <taxon>Hypocreales</taxon>
        <taxon>Clavicipitaceae</taxon>
        <taxon>Ustilaginoidea</taxon>
    </lineage>
</organism>
<keyword evidence="1" id="KW-0732">Signal</keyword>
<dbReference type="EMBL" id="CP072757">
    <property type="protein sequence ID" value="QUC22747.1"/>
    <property type="molecule type" value="Genomic_DNA"/>
</dbReference>
<evidence type="ECO:0008006" key="4">
    <source>
        <dbReference type="Google" id="ProtNLM"/>
    </source>
</evidence>